<protein>
    <submittedName>
        <fullName evidence="4">Uncharacterized protein</fullName>
    </submittedName>
</protein>
<dbReference type="EMBL" id="NRSZ01000867">
    <property type="protein sequence ID" value="PNY24590.1"/>
    <property type="molecule type" value="Genomic_DNA"/>
</dbReference>
<organism evidence="4 5">
    <name type="scientific">Tolypocladium capitatum</name>
    <dbReference type="NCBI Taxonomy" id="45235"/>
    <lineage>
        <taxon>Eukaryota</taxon>
        <taxon>Fungi</taxon>
        <taxon>Dikarya</taxon>
        <taxon>Ascomycota</taxon>
        <taxon>Pezizomycotina</taxon>
        <taxon>Sordariomycetes</taxon>
        <taxon>Hypocreomycetidae</taxon>
        <taxon>Hypocreales</taxon>
        <taxon>Ophiocordycipitaceae</taxon>
        <taxon>Tolypocladium</taxon>
    </lineage>
</organism>
<comment type="similarity">
    <text evidence="1">Belongs to the short-chain dehydrogenases/reductases (SDR) family.</text>
</comment>
<accession>A0A2K3QAL0</accession>
<gene>
    <name evidence="4" type="ORF">TCAP_05470</name>
</gene>
<evidence type="ECO:0000256" key="3">
    <source>
        <dbReference type="ARBA" id="ARBA00023002"/>
    </source>
</evidence>
<dbReference type="Proteomes" id="UP000236621">
    <property type="component" value="Unassembled WGS sequence"/>
</dbReference>
<reference evidence="4 5" key="1">
    <citation type="submission" date="2017-08" db="EMBL/GenBank/DDBJ databases">
        <title>Harnessing the power of phylogenomics to disentangle the directionality and signatures of interkingdom host jumping in the parasitic fungal genus Tolypocladium.</title>
        <authorList>
            <person name="Quandt C.A."/>
            <person name="Patterson W."/>
            <person name="Spatafora J.W."/>
        </authorList>
    </citation>
    <scope>NUCLEOTIDE SEQUENCE [LARGE SCALE GENOMIC DNA]</scope>
    <source>
        <strain evidence="4 5">CBS 113982</strain>
    </source>
</reference>
<keyword evidence="5" id="KW-1185">Reference proteome</keyword>
<evidence type="ECO:0000313" key="4">
    <source>
        <dbReference type="EMBL" id="PNY24590.1"/>
    </source>
</evidence>
<dbReference type="GO" id="GO:0016020">
    <property type="term" value="C:membrane"/>
    <property type="evidence" value="ECO:0007669"/>
    <property type="project" value="TreeGrafter"/>
</dbReference>
<dbReference type="OrthoDB" id="1933717at2759"/>
<evidence type="ECO:0000256" key="1">
    <source>
        <dbReference type="ARBA" id="ARBA00006484"/>
    </source>
</evidence>
<dbReference type="STRING" id="45235.A0A2K3QAL0"/>
<evidence type="ECO:0000256" key="2">
    <source>
        <dbReference type="ARBA" id="ARBA00022857"/>
    </source>
</evidence>
<dbReference type="PRINTS" id="PR00081">
    <property type="entry name" value="GDHRDH"/>
</dbReference>
<dbReference type="InterPro" id="IPR002347">
    <property type="entry name" value="SDR_fam"/>
</dbReference>
<dbReference type="SUPFAM" id="SSF51735">
    <property type="entry name" value="NAD(P)-binding Rossmann-fold domains"/>
    <property type="match status" value="1"/>
</dbReference>
<evidence type="ECO:0000313" key="5">
    <source>
        <dbReference type="Proteomes" id="UP000236621"/>
    </source>
</evidence>
<dbReference type="Gene3D" id="3.40.50.720">
    <property type="entry name" value="NAD(P)-binding Rossmann-like Domain"/>
    <property type="match status" value="1"/>
</dbReference>
<dbReference type="PANTHER" id="PTHR43490:SF99">
    <property type="entry name" value="SHORT-CHAIN DEHYDROGENASE_REDUCTASE"/>
    <property type="match status" value="1"/>
</dbReference>
<keyword evidence="2" id="KW-0521">NADP</keyword>
<comment type="caution">
    <text evidence="4">The sequence shown here is derived from an EMBL/GenBank/DDBJ whole genome shotgun (WGS) entry which is preliminary data.</text>
</comment>
<dbReference type="InterPro" id="IPR036291">
    <property type="entry name" value="NAD(P)-bd_dom_sf"/>
</dbReference>
<dbReference type="PANTHER" id="PTHR43490">
    <property type="entry name" value="(+)-NEOMENTHOL DEHYDROGENASE"/>
    <property type="match status" value="1"/>
</dbReference>
<dbReference type="Pfam" id="PF00106">
    <property type="entry name" value="adh_short"/>
    <property type="match status" value="1"/>
</dbReference>
<keyword evidence="3" id="KW-0560">Oxidoreductase</keyword>
<dbReference type="GO" id="GO:0016491">
    <property type="term" value="F:oxidoreductase activity"/>
    <property type="evidence" value="ECO:0007669"/>
    <property type="project" value="UniProtKB-KW"/>
</dbReference>
<sequence>MADKQIVLITGANKGIGFETVKALIESPKPYHIFLGSRSLSRGEDALAKLNELVPQTASTVELIQIDVTDDDSITKATEVVKNKFGKLDILINNAGAVFDNTTQFNDDIGKFRRVLNDTYNTNTTGAQVTTAAFVPLLLASKEPRLLFITSGIASFIGFGAPFFPPWGKLSAGWPKKDFVGFQGYKSSKAALNMLFLSWHHILKEEGVKTFCVSPGFLATNLGNQPDILRKLGAREPDVGGQVIRTVVEGQRDADVGKVIMENGIQPW</sequence>
<dbReference type="AlphaFoldDB" id="A0A2K3QAL0"/>
<proteinExistence type="inferred from homology"/>
<name>A0A2K3QAL0_9HYPO</name>